<dbReference type="Proteomes" id="UP000199289">
    <property type="component" value="Unassembled WGS sequence"/>
</dbReference>
<feature type="region of interest" description="Disordered" evidence="1">
    <location>
        <begin position="1"/>
        <end position="21"/>
    </location>
</feature>
<dbReference type="AlphaFoldDB" id="A0A1H1GHE3"/>
<dbReference type="RefSeq" id="WP_092539155.1">
    <property type="nucleotide sequence ID" value="NZ_FNKQ01000006.1"/>
</dbReference>
<feature type="transmembrane region" description="Helical" evidence="2">
    <location>
        <begin position="425"/>
        <end position="442"/>
    </location>
</feature>
<protein>
    <submittedName>
        <fullName evidence="3">Uncharacterized protein</fullName>
    </submittedName>
</protein>
<gene>
    <name evidence="3" type="ORF">SAMN05216278_3669</name>
</gene>
<feature type="transmembrane region" description="Helical" evidence="2">
    <location>
        <begin position="146"/>
        <end position="167"/>
    </location>
</feature>
<feature type="transmembrane region" description="Helical" evidence="2">
    <location>
        <begin position="334"/>
        <end position="353"/>
    </location>
</feature>
<feature type="transmembrane region" description="Helical" evidence="2">
    <location>
        <begin position="81"/>
        <end position="101"/>
    </location>
</feature>
<organism evidence="3 4">
    <name type="scientific">Halopelagius longus</name>
    <dbReference type="NCBI Taxonomy" id="1236180"/>
    <lineage>
        <taxon>Archaea</taxon>
        <taxon>Methanobacteriati</taxon>
        <taxon>Methanobacteriota</taxon>
        <taxon>Stenosarchaea group</taxon>
        <taxon>Halobacteria</taxon>
        <taxon>Halobacteriales</taxon>
        <taxon>Haloferacaceae</taxon>
    </lineage>
</organism>
<name>A0A1H1GHE3_9EURY</name>
<feature type="transmembrane region" description="Helical" evidence="2">
    <location>
        <begin position="28"/>
        <end position="45"/>
    </location>
</feature>
<keyword evidence="2" id="KW-0812">Transmembrane</keyword>
<dbReference type="Pfam" id="PF24363">
    <property type="entry name" value="DUF7519"/>
    <property type="match status" value="1"/>
</dbReference>
<accession>A0A1H1GHE3</accession>
<feature type="transmembrane region" description="Helical" evidence="2">
    <location>
        <begin position="392"/>
        <end position="418"/>
    </location>
</feature>
<feature type="transmembrane region" description="Helical" evidence="2">
    <location>
        <begin position="51"/>
        <end position="69"/>
    </location>
</feature>
<feature type="transmembrane region" description="Helical" evidence="2">
    <location>
        <begin position="487"/>
        <end position="511"/>
    </location>
</feature>
<feature type="transmembrane region" description="Helical" evidence="2">
    <location>
        <begin position="113"/>
        <end position="134"/>
    </location>
</feature>
<dbReference type="InterPro" id="IPR055941">
    <property type="entry name" value="DUF7519"/>
</dbReference>
<evidence type="ECO:0000256" key="2">
    <source>
        <dbReference type="SAM" id="Phobius"/>
    </source>
</evidence>
<evidence type="ECO:0000313" key="3">
    <source>
        <dbReference type="EMBL" id="SDR12535.1"/>
    </source>
</evidence>
<keyword evidence="2" id="KW-0472">Membrane</keyword>
<evidence type="ECO:0000256" key="1">
    <source>
        <dbReference type="SAM" id="MobiDB-lite"/>
    </source>
</evidence>
<feature type="transmembrane region" description="Helical" evidence="2">
    <location>
        <begin position="301"/>
        <end position="322"/>
    </location>
</feature>
<evidence type="ECO:0000313" key="4">
    <source>
        <dbReference type="Proteomes" id="UP000199289"/>
    </source>
</evidence>
<feature type="transmembrane region" description="Helical" evidence="2">
    <location>
        <begin position="517"/>
        <end position="540"/>
    </location>
</feature>
<dbReference type="EMBL" id="FNKQ01000006">
    <property type="protein sequence ID" value="SDR12535.1"/>
    <property type="molecule type" value="Genomic_DNA"/>
</dbReference>
<feature type="transmembrane region" description="Helical" evidence="2">
    <location>
        <begin position="263"/>
        <end position="281"/>
    </location>
</feature>
<proteinExistence type="predicted"/>
<keyword evidence="2" id="KW-1133">Transmembrane helix</keyword>
<reference evidence="4" key="1">
    <citation type="submission" date="2016-10" db="EMBL/GenBank/DDBJ databases">
        <authorList>
            <person name="Varghese N."/>
            <person name="Submissions S."/>
        </authorList>
    </citation>
    <scope>NUCLEOTIDE SEQUENCE [LARGE SCALE GENOMIC DNA]</scope>
    <source>
        <strain evidence="4">CGMCC 1.12397</strain>
    </source>
</reference>
<sequence>MTDADTTELAPTDAAPPRSNWRPTRTSVAFVALATALVGAALTASTGLWNAVLPAVVGAGVLAAAVALAEADAYRPLTRAVAAALLLPAGAGLVAGVGYALSKQISGTLPVGSVFVVVALAVAAFGAAAGARAVVSADALGSAASVGIVVTAFAAAVFLPLAAAPVVGEFAETLYLPVLVPDPVPAAEFPGALLGGVARYLLDPTHEGPHLFSFGLVCYVAAFGLWSALRAFPVADLLSPDDPDSARRVVDPVRAFAGVCSRWGPAALFALAVLTLSPGGFEFVPSAVLRAVSDLASVSALRALLFVGGGVCLLLAAGSLTVRRLHAATARDAAETGAPFVTALAVVAAIFAFRGQLLSALVSTVADVLPGELAATFRTHTVAVVEFYGPEVVLLGVAVCLLLAASVAVVTVYVAVVAGAVTDRATGAAFAGGGVFVAAAVASTLGAGTALVLAGLVAGLVVRDAGAHGSTLGTEVGRTAPTRRSELVHLGASLSVGVVGAAAAVGLRGVVQSVPSVSTGVVPVALGAAFLGVVLFAAALR</sequence>
<feature type="transmembrane region" description="Helical" evidence="2">
    <location>
        <begin position="211"/>
        <end position="229"/>
    </location>
</feature>